<dbReference type="Gene3D" id="3.40.50.1110">
    <property type="entry name" value="SGNH hydrolase"/>
    <property type="match status" value="1"/>
</dbReference>
<dbReference type="InterPro" id="IPR013830">
    <property type="entry name" value="SGNH_hydro"/>
</dbReference>
<feature type="signal peptide" evidence="1">
    <location>
        <begin position="1"/>
        <end position="25"/>
    </location>
</feature>
<organism evidence="3 4">
    <name type="scientific">Penicillium bovifimosum</name>
    <dbReference type="NCBI Taxonomy" id="126998"/>
    <lineage>
        <taxon>Eukaryota</taxon>
        <taxon>Fungi</taxon>
        <taxon>Dikarya</taxon>
        <taxon>Ascomycota</taxon>
        <taxon>Pezizomycotina</taxon>
        <taxon>Eurotiomycetes</taxon>
        <taxon>Eurotiomycetidae</taxon>
        <taxon>Eurotiales</taxon>
        <taxon>Aspergillaceae</taxon>
        <taxon>Penicillium</taxon>
    </lineage>
</organism>
<dbReference type="Proteomes" id="UP001149079">
    <property type="component" value="Unassembled WGS sequence"/>
</dbReference>
<feature type="chain" id="PRO_5040946535" evidence="1">
    <location>
        <begin position="26"/>
        <end position="437"/>
    </location>
</feature>
<dbReference type="AlphaFoldDB" id="A0A9W9HD83"/>
<reference evidence="3" key="2">
    <citation type="journal article" date="2023" name="IMA Fungus">
        <title>Comparative genomic study of the Penicillium genus elucidates a diverse pangenome and 15 lateral gene transfer events.</title>
        <authorList>
            <person name="Petersen C."/>
            <person name="Sorensen T."/>
            <person name="Nielsen M.R."/>
            <person name="Sondergaard T.E."/>
            <person name="Sorensen J.L."/>
            <person name="Fitzpatrick D.A."/>
            <person name="Frisvad J.C."/>
            <person name="Nielsen K.L."/>
        </authorList>
    </citation>
    <scope>NUCLEOTIDE SEQUENCE</scope>
    <source>
        <strain evidence="3">IBT 22155</strain>
    </source>
</reference>
<name>A0A9W9HD83_9EURO</name>
<keyword evidence="1" id="KW-0732">Signal</keyword>
<dbReference type="InterPro" id="IPR036514">
    <property type="entry name" value="SGNH_hydro_sf"/>
</dbReference>
<evidence type="ECO:0000313" key="3">
    <source>
        <dbReference type="EMBL" id="KAJ5143438.1"/>
    </source>
</evidence>
<dbReference type="PANTHER" id="PTHR43784">
    <property type="entry name" value="GDSL-LIKE LIPASE/ACYLHYDROLASE, PUTATIVE (AFU_ORTHOLOGUE AFUA_2G00820)-RELATED"/>
    <property type="match status" value="1"/>
</dbReference>
<reference evidence="3" key="1">
    <citation type="submission" date="2022-11" db="EMBL/GenBank/DDBJ databases">
        <authorList>
            <person name="Petersen C."/>
        </authorList>
    </citation>
    <scope>NUCLEOTIDE SEQUENCE</scope>
    <source>
        <strain evidence="3">IBT 22155</strain>
    </source>
</reference>
<dbReference type="SUPFAM" id="SSF52266">
    <property type="entry name" value="SGNH hydrolase"/>
    <property type="match status" value="1"/>
</dbReference>
<dbReference type="GeneID" id="81402139"/>
<dbReference type="OrthoDB" id="10071171at2759"/>
<evidence type="ECO:0000313" key="4">
    <source>
        <dbReference type="Proteomes" id="UP001149079"/>
    </source>
</evidence>
<dbReference type="EMBL" id="JAPQKL010000002">
    <property type="protein sequence ID" value="KAJ5143438.1"/>
    <property type="molecule type" value="Genomic_DNA"/>
</dbReference>
<feature type="domain" description="SGNH hydrolase-type esterase" evidence="2">
    <location>
        <begin position="229"/>
        <end position="426"/>
    </location>
</feature>
<proteinExistence type="predicted"/>
<dbReference type="GO" id="GO:0016788">
    <property type="term" value="F:hydrolase activity, acting on ester bonds"/>
    <property type="evidence" value="ECO:0007669"/>
    <property type="project" value="InterPro"/>
</dbReference>
<dbReference type="PANTHER" id="PTHR43784:SF3">
    <property type="entry name" value="GDSL FAMILY LIPASE"/>
    <property type="match status" value="1"/>
</dbReference>
<protein>
    <submittedName>
        <fullName evidence="3">Extracellular GDSL-like lipase/acylhydrolase</fullName>
    </submittedName>
</protein>
<evidence type="ECO:0000259" key="2">
    <source>
        <dbReference type="Pfam" id="PF13472"/>
    </source>
</evidence>
<keyword evidence="4" id="KW-1185">Reference proteome</keyword>
<dbReference type="CDD" id="cd01830">
    <property type="entry name" value="XynE_like"/>
    <property type="match status" value="1"/>
</dbReference>
<gene>
    <name evidence="3" type="ORF">N7515_002225</name>
</gene>
<evidence type="ECO:0000256" key="1">
    <source>
        <dbReference type="SAM" id="SignalP"/>
    </source>
</evidence>
<sequence length="437" mass="47583">MPVYSVFRHTSILLVALSIIQSAFSYPILQERHNGNSKDSNWVTIWTTMPQLVEPANLPPVPFNGSTAVFSNTTIRQTLQLSLPAQEIRIRLSNAFGVNNLKINKVTVGLPTEHQVGTSAVQTKSLKSVSFDGSPDVEIPNGALAVSDPIFFPVEAQSAITITVYLEEGQEGHSITGHPGSRTTSYMTSGDWTTAKNLTDSSVQSTEHWYFISGVEAHLPSKSSGFAIIGDSITDGRGSTTNANNRWPDLVLAQMQKHKPTSNIAILNQAAGGNRILQDGLGPNVLSRIDRDVLAQSGVRYAMIFEGVNDIGVADTDPTTQAEIEKGLIAAYKQIATRIHALGIPFFGATITPFGSAKDADYIQPYSNAEREKTRQNINRFIRESGVFDAVLDFDKVLRDPKAPSQLAEKFDSGDHLHPNVDGYQALAEHFPLHVFA</sequence>
<dbReference type="RefSeq" id="XP_056525082.1">
    <property type="nucleotide sequence ID" value="XM_056662969.1"/>
</dbReference>
<dbReference type="Pfam" id="PF13472">
    <property type="entry name" value="Lipase_GDSL_2"/>
    <property type="match status" value="1"/>
</dbReference>
<dbReference type="InterPro" id="IPR053140">
    <property type="entry name" value="GDSL_Rv0518-like"/>
</dbReference>
<comment type="caution">
    <text evidence="3">The sequence shown here is derived from an EMBL/GenBank/DDBJ whole genome shotgun (WGS) entry which is preliminary data.</text>
</comment>
<accession>A0A9W9HD83</accession>